<dbReference type="Gene3D" id="3.40.630.30">
    <property type="match status" value="1"/>
</dbReference>
<dbReference type="PANTHER" id="PTHR39322">
    <property type="entry name" value="ACYL-HOMOSERINE-LACTONE SYNTHASE"/>
    <property type="match status" value="1"/>
</dbReference>
<dbReference type="EMBL" id="MZXW01000050">
    <property type="protein sequence ID" value="RXT36376.1"/>
    <property type="molecule type" value="Genomic_DNA"/>
</dbReference>
<dbReference type="PRINTS" id="PR01549">
    <property type="entry name" value="AUTOINDCRSYN"/>
</dbReference>
<dbReference type="PROSITE" id="PS51187">
    <property type="entry name" value="AUTOINDUCER_SYNTH_2"/>
    <property type="match status" value="1"/>
</dbReference>
<dbReference type="OrthoDB" id="6169313at2"/>
<dbReference type="PANTHER" id="PTHR39322:SF1">
    <property type="entry name" value="ISOVALERYL-HOMOSERINE LACTONE SYNTHASE"/>
    <property type="match status" value="1"/>
</dbReference>
<evidence type="ECO:0000256" key="1">
    <source>
        <dbReference type="ARBA" id="ARBA00022654"/>
    </source>
</evidence>
<dbReference type="SUPFAM" id="SSF55729">
    <property type="entry name" value="Acyl-CoA N-acyltransferases (Nat)"/>
    <property type="match status" value="1"/>
</dbReference>
<evidence type="ECO:0000256" key="2">
    <source>
        <dbReference type="ARBA" id="ARBA00022679"/>
    </source>
</evidence>
<reference evidence="6 7" key="1">
    <citation type="submission" date="2017-03" db="EMBL/GenBank/DDBJ databases">
        <authorList>
            <person name="Safronova V.I."/>
            <person name="Sazanova A.L."/>
            <person name="Chirak E.R."/>
        </authorList>
    </citation>
    <scope>NUCLEOTIDE SEQUENCE [LARGE SCALE GENOMIC DNA]</scope>
    <source>
        <strain evidence="6 7">Opo-243</strain>
    </source>
</reference>
<dbReference type="GO" id="GO:0009372">
    <property type="term" value="P:quorum sensing"/>
    <property type="evidence" value="ECO:0007669"/>
    <property type="project" value="UniProtKB-UniRule"/>
</dbReference>
<dbReference type="InterPro" id="IPR016181">
    <property type="entry name" value="Acyl_CoA_acyltransferase"/>
</dbReference>
<gene>
    <name evidence="6" type="ORF">B5V03_32410</name>
</gene>
<dbReference type="RefSeq" id="WP_129274517.1">
    <property type="nucleotide sequence ID" value="NZ_MZXW01000050.1"/>
</dbReference>
<comment type="similarity">
    <text evidence="5">Belongs to the autoinducer synthase family.</text>
</comment>
<protein>
    <recommendedName>
        <fullName evidence="8">Acyl-homoserine-lactone synthase</fullName>
    </recommendedName>
</protein>
<keyword evidence="4 5" id="KW-0071">Autoinducer synthesis</keyword>
<evidence type="ECO:0000256" key="5">
    <source>
        <dbReference type="PROSITE-ProRule" id="PRU00533"/>
    </source>
</evidence>
<evidence type="ECO:0000256" key="4">
    <source>
        <dbReference type="ARBA" id="ARBA00022929"/>
    </source>
</evidence>
<evidence type="ECO:0000313" key="6">
    <source>
        <dbReference type="EMBL" id="RXT36376.1"/>
    </source>
</evidence>
<evidence type="ECO:0008006" key="8">
    <source>
        <dbReference type="Google" id="ProtNLM"/>
    </source>
</evidence>
<evidence type="ECO:0000256" key="3">
    <source>
        <dbReference type="ARBA" id="ARBA00022691"/>
    </source>
</evidence>
<dbReference type="Proteomes" id="UP000290819">
    <property type="component" value="Unassembled WGS sequence"/>
</dbReference>
<keyword evidence="2" id="KW-0808">Transferase</keyword>
<sequence length="213" mass="23819">MMIRSLTYSDRLQQETLFRQMFRGRARTFSERLGWNVKVEQGMECDRYDGLPTVRYLIATDAAERVVGSLRLLPTTGETMLRNEFAAYFGELSGLEGPGTWECTRFCTHPRAGDSSHAGAAISAELLITLCQFAMDFGIERIVGVYEAPMVRVYRRIGWCPRGIARNHSEAGDLRVGVWDVSRIALQSMKKAQMNALGGPIVVPHMARAVGEL</sequence>
<dbReference type="Pfam" id="PF00765">
    <property type="entry name" value="Autoind_synth"/>
    <property type="match status" value="1"/>
</dbReference>
<organism evidence="6 7">
    <name type="scientific">Bradyrhizobium betae</name>
    <dbReference type="NCBI Taxonomy" id="244734"/>
    <lineage>
        <taxon>Bacteria</taxon>
        <taxon>Pseudomonadati</taxon>
        <taxon>Pseudomonadota</taxon>
        <taxon>Alphaproteobacteria</taxon>
        <taxon>Hyphomicrobiales</taxon>
        <taxon>Nitrobacteraceae</taxon>
        <taxon>Bradyrhizobium</taxon>
    </lineage>
</organism>
<dbReference type="GO" id="GO:0016740">
    <property type="term" value="F:transferase activity"/>
    <property type="evidence" value="ECO:0007669"/>
    <property type="project" value="UniProtKB-KW"/>
</dbReference>
<proteinExistence type="inferred from homology"/>
<dbReference type="AlphaFoldDB" id="A0A4Q1ULG3"/>
<comment type="caution">
    <text evidence="6">The sequence shown here is derived from an EMBL/GenBank/DDBJ whole genome shotgun (WGS) entry which is preliminary data.</text>
</comment>
<keyword evidence="7" id="KW-1185">Reference proteome</keyword>
<keyword evidence="1 5" id="KW-0673">Quorum sensing</keyword>
<dbReference type="GO" id="GO:0007165">
    <property type="term" value="P:signal transduction"/>
    <property type="evidence" value="ECO:0007669"/>
    <property type="project" value="TreeGrafter"/>
</dbReference>
<dbReference type="InterPro" id="IPR001690">
    <property type="entry name" value="Autoind_synthase"/>
</dbReference>
<name>A0A4Q1ULG3_9BRAD</name>
<evidence type="ECO:0000313" key="7">
    <source>
        <dbReference type="Proteomes" id="UP000290819"/>
    </source>
</evidence>
<accession>A0A4Q1ULG3</accession>
<keyword evidence="3" id="KW-0949">S-adenosyl-L-methionine</keyword>